<dbReference type="VEuPathDB" id="VectorBase:GAUT015036"/>
<feature type="region of interest" description="Disordered" evidence="1">
    <location>
        <begin position="168"/>
        <end position="187"/>
    </location>
</feature>
<dbReference type="Proteomes" id="UP000078200">
    <property type="component" value="Unassembled WGS sequence"/>
</dbReference>
<feature type="compositionally biased region" description="Polar residues" evidence="1">
    <location>
        <begin position="116"/>
        <end position="125"/>
    </location>
</feature>
<evidence type="ECO:0000256" key="1">
    <source>
        <dbReference type="SAM" id="MobiDB-lite"/>
    </source>
</evidence>
<accession>A0A1A9UTT8</accession>
<reference evidence="2" key="1">
    <citation type="submission" date="2020-05" db="UniProtKB">
        <authorList>
            <consortium name="EnsemblMetazoa"/>
        </authorList>
    </citation>
    <scope>IDENTIFICATION</scope>
    <source>
        <strain evidence="2">TTRI</strain>
    </source>
</reference>
<dbReference type="EnsemblMetazoa" id="GAUT015036-RA">
    <property type="protein sequence ID" value="GAUT015036-PA"/>
    <property type="gene ID" value="GAUT015036"/>
</dbReference>
<dbReference type="AlphaFoldDB" id="A0A1A9UTT8"/>
<organism evidence="2 3">
    <name type="scientific">Glossina austeni</name>
    <name type="common">Savannah tsetse fly</name>
    <dbReference type="NCBI Taxonomy" id="7395"/>
    <lineage>
        <taxon>Eukaryota</taxon>
        <taxon>Metazoa</taxon>
        <taxon>Ecdysozoa</taxon>
        <taxon>Arthropoda</taxon>
        <taxon>Hexapoda</taxon>
        <taxon>Insecta</taxon>
        <taxon>Pterygota</taxon>
        <taxon>Neoptera</taxon>
        <taxon>Endopterygota</taxon>
        <taxon>Diptera</taxon>
        <taxon>Brachycera</taxon>
        <taxon>Muscomorpha</taxon>
        <taxon>Hippoboscoidea</taxon>
        <taxon>Glossinidae</taxon>
        <taxon>Glossina</taxon>
    </lineage>
</organism>
<evidence type="ECO:0000313" key="3">
    <source>
        <dbReference type="Proteomes" id="UP000078200"/>
    </source>
</evidence>
<proteinExistence type="predicted"/>
<feature type="compositionally biased region" description="Basic and acidic residues" evidence="1">
    <location>
        <begin position="176"/>
        <end position="187"/>
    </location>
</feature>
<protein>
    <submittedName>
        <fullName evidence="2">Uncharacterized protein</fullName>
    </submittedName>
</protein>
<feature type="region of interest" description="Disordered" evidence="1">
    <location>
        <begin position="115"/>
        <end position="142"/>
    </location>
</feature>
<name>A0A1A9UTT8_GLOAU</name>
<keyword evidence="3" id="KW-1185">Reference proteome</keyword>
<evidence type="ECO:0000313" key="2">
    <source>
        <dbReference type="EnsemblMetazoa" id="GAUT015036-PA"/>
    </source>
</evidence>
<sequence length="187" mass="20705">MFQICTKKENEVNIPKGNPQGDATLEVEEEIENVFISKDSSGTGNIFTEDEGVLFGFEPESLKYRKRELNLLRLSGTTGRCFQALIKGDTRRRVMATREAFENANTKIGRKWTRLVDSTASSPRNPSKHPAAGTRRTPNGTMESTATLAAGTSSSHKEMAELTRIRIFHSSAPRRHGTEGDTKCFPG</sequence>